<accession>A0A2P2LHY7</accession>
<protein>
    <submittedName>
        <fullName evidence="1">Uncharacterized protein</fullName>
    </submittedName>
</protein>
<dbReference type="EMBL" id="GGEC01037101">
    <property type="protein sequence ID" value="MBX17585.1"/>
    <property type="molecule type" value="Transcribed_RNA"/>
</dbReference>
<reference evidence="1" key="1">
    <citation type="submission" date="2018-02" db="EMBL/GenBank/DDBJ databases">
        <title>Rhizophora mucronata_Transcriptome.</title>
        <authorList>
            <person name="Meera S.P."/>
            <person name="Sreeshan A."/>
            <person name="Augustine A."/>
        </authorList>
    </citation>
    <scope>NUCLEOTIDE SEQUENCE</scope>
    <source>
        <tissue evidence="1">Leaf</tissue>
    </source>
</reference>
<name>A0A2P2LHY7_RHIMU</name>
<sequence length="18" mass="2207">MRKFHCIDHSHLPTKENL</sequence>
<organism evidence="1">
    <name type="scientific">Rhizophora mucronata</name>
    <name type="common">Asiatic mangrove</name>
    <dbReference type="NCBI Taxonomy" id="61149"/>
    <lineage>
        <taxon>Eukaryota</taxon>
        <taxon>Viridiplantae</taxon>
        <taxon>Streptophyta</taxon>
        <taxon>Embryophyta</taxon>
        <taxon>Tracheophyta</taxon>
        <taxon>Spermatophyta</taxon>
        <taxon>Magnoliopsida</taxon>
        <taxon>eudicotyledons</taxon>
        <taxon>Gunneridae</taxon>
        <taxon>Pentapetalae</taxon>
        <taxon>rosids</taxon>
        <taxon>fabids</taxon>
        <taxon>Malpighiales</taxon>
        <taxon>Rhizophoraceae</taxon>
        <taxon>Rhizophora</taxon>
    </lineage>
</organism>
<dbReference type="AlphaFoldDB" id="A0A2P2LHY7"/>
<evidence type="ECO:0000313" key="1">
    <source>
        <dbReference type="EMBL" id="MBX17585.1"/>
    </source>
</evidence>
<proteinExistence type="predicted"/>